<dbReference type="RefSeq" id="XP_018334819.1">
    <property type="nucleotide sequence ID" value="XM_018479317.1"/>
</dbReference>
<dbReference type="AlphaFoldDB" id="A0A1W4XFP1"/>
<gene>
    <name evidence="14" type="primary">LOC108743727</name>
    <name evidence="12" type="synonym">inx</name>
</gene>
<dbReference type="STRING" id="224129.A0A1W4XFP1"/>
<evidence type="ECO:0000256" key="12">
    <source>
        <dbReference type="RuleBase" id="RU010713"/>
    </source>
</evidence>
<keyword evidence="4" id="KW-1003">Cell membrane</keyword>
<comment type="caution">
    <text evidence="12">Lacks conserved residue(s) required for the propagation of feature annotation.</text>
</comment>
<accession>A0A1W4XFP1</accession>
<comment type="subcellular location">
    <subcellularLocation>
        <location evidence="1">Cell junction</location>
        <location evidence="1">Gap junction</location>
    </subcellularLocation>
    <subcellularLocation>
        <location evidence="2 12">Cell membrane</location>
        <topology evidence="2 12">Multi-pass membrane protein</topology>
    </subcellularLocation>
</comment>
<dbReference type="GeneID" id="108743727"/>
<dbReference type="InterPro" id="IPR000990">
    <property type="entry name" value="Innexin"/>
</dbReference>
<dbReference type="GO" id="GO:0005886">
    <property type="term" value="C:plasma membrane"/>
    <property type="evidence" value="ECO:0007669"/>
    <property type="project" value="UniProtKB-SubCell"/>
</dbReference>
<evidence type="ECO:0000313" key="14">
    <source>
        <dbReference type="RefSeq" id="XP_018334819.1"/>
    </source>
</evidence>
<dbReference type="OrthoDB" id="5867527at2759"/>
<evidence type="ECO:0000256" key="3">
    <source>
        <dbReference type="ARBA" id="ARBA00022448"/>
    </source>
</evidence>
<sequence>MNFFVRFGYVPTTYGGPLLTSKWDQEVKDRLINYIVHGKDSHNLYAIRFLICELLNLINVVFQIVLTNWFLNGQFSGLRVLIDVINGENPMSMVFPKLVKCTYYRYGPSGSTENRDGLCILPLNIFNEKLYLIMWFWFYCLALLSALTLLYRLLFFCVPFIRVYFLMARAKYVTKERAKIVVDQISFGNCFVLYQLGKNLNPIVFRELVMGISNNLKSTKKQSLSADITFPI</sequence>
<dbReference type="Pfam" id="PF00876">
    <property type="entry name" value="Innexin"/>
    <property type="match status" value="1"/>
</dbReference>
<keyword evidence="10 12" id="KW-0472">Membrane</keyword>
<keyword evidence="7" id="KW-0965">Cell junction</keyword>
<dbReference type="GO" id="GO:0007602">
    <property type="term" value="P:phototransduction"/>
    <property type="evidence" value="ECO:0007669"/>
    <property type="project" value="TreeGrafter"/>
</dbReference>
<evidence type="ECO:0000256" key="6">
    <source>
        <dbReference type="ARBA" id="ARBA00022868"/>
    </source>
</evidence>
<feature type="transmembrane region" description="Helical" evidence="12">
    <location>
        <begin position="136"/>
        <end position="165"/>
    </location>
</feature>
<keyword evidence="8 12" id="KW-1133">Transmembrane helix</keyword>
<reference evidence="14" key="1">
    <citation type="submission" date="2025-08" db="UniProtKB">
        <authorList>
            <consortium name="RefSeq"/>
        </authorList>
    </citation>
    <scope>IDENTIFICATION</scope>
    <source>
        <tissue evidence="14">Entire body</tissue>
    </source>
</reference>
<protein>
    <recommendedName>
        <fullName evidence="12">Innexin</fullName>
    </recommendedName>
</protein>
<evidence type="ECO:0000256" key="10">
    <source>
        <dbReference type="ARBA" id="ARBA00023136"/>
    </source>
</evidence>
<evidence type="ECO:0000256" key="7">
    <source>
        <dbReference type="ARBA" id="ARBA00022949"/>
    </source>
</evidence>
<evidence type="ECO:0000256" key="5">
    <source>
        <dbReference type="ARBA" id="ARBA00022692"/>
    </source>
</evidence>
<keyword evidence="3 12" id="KW-0813">Transport</keyword>
<evidence type="ECO:0000256" key="4">
    <source>
        <dbReference type="ARBA" id="ARBA00022475"/>
    </source>
</evidence>
<keyword evidence="11 12" id="KW-0407">Ion channel</keyword>
<dbReference type="KEGG" id="apln:108743727"/>
<comment type="similarity">
    <text evidence="12">Belongs to the pannexin family.</text>
</comment>
<dbReference type="PRINTS" id="PR01262">
    <property type="entry name" value="INNEXIN"/>
</dbReference>
<keyword evidence="6" id="KW-0303">Gap junction</keyword>
<feature type="transmembrane region" description="Helical" evidence="12">
    <location>
        <begin position="49"/>
        <end position="71"/>
    </location>
</feature>
<dbReference type="PANTHER" id="PTHR11893">
    <property type="entry name" value="INNEXIN"/>
    <property type="match status" value="1"/>
</dbReference>
<dbReference type="GO" id="GO:0005243">
    <property type="term" value="F:gap junction channel activity"/>
    <property type="evidence" value="ECO:0007669"/>
    <property type="project" value="TreeGrafter"/>
</dbReference>
<evidence type="ECO:0000256" key="9">
    <source>
        <dbReference type="ARBA" id="ARBA00023065"/>
    </source>
</evidence>
<name>A0A1W4XFP1_AGRPL</name>
<organism evidence="13 14">
    <name type="scientific">Agrilus planipennis</name>
    <name type="common">Emerald ash borer</name>
    <name type="synonym">Agrilus marcopoli</name>
    <dbReference type="NCBI Taxonomy" id="224129"/>
    <lineage>
        <taxon>Eukaryota</taxon>
        <taxon>Metazoa</taxon>
        <taxon>Ecdysozoa</taxon>
        <taxon>Arthropoda</taxon>
        <taxon>Hexapoda</taxon>
        <taxon>Insecta</taxon>
        <taxon>Pterygota</taxon>
        <taxon>Neoptera</taxon>
        <taxon>Endopterygota</taxon>
        <taxon>Coleoptera</taxon>
        <taxon>Polyphaga</taxon>
        <taxon>Elateriformia</taxon>
        <taxon>Buprestoidea</taxon>
        <taxon>Buprestidae</taxon>
        <taxon>Agrilinae</taxon>
        <taxon>Agrilus</taxon>
    </lineage>
</organism>
<evidence type="ECO:0000313" key="13">
    <source>
        <dbReference type="Proteomes" id="UP000192223"/>
    </source>
</evidence>
<dbReference type="InParanoid" id="A0A1W4XFP1"/>
<evidence type="ECO:0000256" key="11">
    <source>
        <dbReference type="ARBA" id="ARBA00023303"/>
    </source>
</evidence>
<dbReference type="GO" id="GO:0005921">
    <property type="term" value="C:gap junction"/>
    <property type="evidence" value="ECO:0007669"/>
    <property type="project" value="UniProtKB-SubCell"/>
</dbReference>
<dbReference type="GO" id="GO:0034220">
    <property type="term" value="P:monoatomic ion transmembrane transport"/>
    <property type="evidence" value="ECO:0007669"/>
    <property type="project" value="UniProtKB-KW"/>
</dbReference>
<evidence type="ECO:0000256" key="1">
    <source>
        <dbReference type="ARBA" id="ARBA00004610"/>
    </source>
</evidence>
<dbReference type="Proteomes" id="UP000192223">
    <property type="component" value="Unplaced"/>
</dbReference>
<keyword evidence="9 12" id="KW-0406">Ion transport</keyword>
<keyword evidence="13" id="KW-1185">Reference proteome</keyword>
<dbReference type="PROSITE" id="PS51013">
    <property type="entry name" value="PANNEXIN"/>
    <property type="match status" value="1"/>
</dbReference>
<evidence type="ECO:0000256" key="8">
    <source>
        <dbReference type="ARBA" id="ARBA00022989"/>
    </source>
</evidence>
<keyword evidence="5 12" id="KW-0812">Transmembrane</keyword>
<proteinExistence type="inferred from homology"/>
<dbReference type="PANTHER" id="PTHR11893:SF41">
    <property type="entry name" value="INNEXIN INX2"/>
    <property type="match status" value="1"/>
</dbReference>
<comment type="function">
    <text evidence="12">Structural component of the gap junctions.</text>
</comment>
<evidence type="ECO:0000256" key="2">
    <source>
        <dbReference type="ARBA" id="ARBA00004651"/>
    </source>
</evidence>